<organism evidence="3 4">
    <name type="scientific">Neoarthrinium moseri</name>
    <dbReference type="NCBI Taxonomy" id="1658444"/>
    <lineage>
        <taxon>Eukaryota</taxon>
        <taxon>Fungi</taxon>
        <taxon>Dikarya</taxon>
        <taxon>Ascomycota</taxon>
        <taxon>Pezizomycotina</taxon>
        <taxon>Sordariomycetes</taxon>
        <taxon>Xylariomycetidae</taxon>
        <taxon>Amphisphaeriales</taxon>
        <taxon>Apiosporaceae</taxon>
        <taxon>Neoarthrinium</taxon>
    </lineage>
</organism>
<accession>A0A9P9WVJ9</accession>
<evidence type="ECO:0000259" key="2">
    <source>
        <dbReference type="Pfam" id="PF20237"/>
    </source>
</evidence>
<feature type="domain" description="DUF6594" evidence="2">
    <location>
        <begin position="4"/>
        <end position="267"/>
    </location>
</feature>
<keyword evidence="1" id="KW-0812">Transmembrane</keyword>
<gene>
    <name evidence="3" type="ORF">JX265_001666</name>
</gene>
<name>A0A9P9WVJ9_9PEZI</name>
<comment type="caution">
    <text evidence="3">The sequence shown here is derived from an EMBL/GenBank/DDBJ whole genome shotgun (WGS) entry which is preliminary data.</text>
</comment>
<dbReference type="Pfam" id="PF20237">
    <property type="entry name" value="DUF6594"/>
    <property type="match status" value="1"/>
</dbReference>
<dbReference type="PANTHER" id="PTHR34502">
    <property type="entry name" value="DUF6594 DOMAIN-CONTAINING PROTEIN-RELATED"/>
    <property type="match status" value="1"/>
</dbReference>
<evidence type="ECO:0000313" key="3">
    <source>
        <dbReference type="EMBL" id="KAI1880045.1"/>
    </source>
</evidence>
<feature type="transmembrane region" description="Helical" evidence="1">
    <location>
        <begin position="255"/>
        <end position="277"/>
    </location>
</feature>
<feature type="transmembrane region" description="Helical" evidence="1">
    <location>
        <begin position="229"/>
        <end position="248"/>
    </location>
</feature>
<protein>
    <recommendedName>
        <fullName evidence="2">DUF6594 domain-containing protein</fullName>
    </recommendedName>
</protein>
<dbReference type="PANTHER" id="PTHR34502:SF5">
    <property type="entry name" value="DUF6594 DOMAIN-CONTAINING PROTEIN"/>
    <property type="match status" value="1"/>
</dbReference>
<dbReference type="InterPro" id="IPR046529">
    <property type="entry name" value="DUF6594"/>
</dbReference>
<dbReference type="Proteomes" id="UP000829685">
    <property type="component" value="Unassembled WGS sequence"/>
</dbReference>
<proteinExistence type="predicted"/>
<keyword evidence="1" id="KW-1133">Transmembrane helix</keyword>
<evidence type="ECO:0000256" key="1">
    <source>
        <dbReference type="SAM" id="Phobius"/>
    </source>
</evidence>
<keyword evidence="1" id="KW-0472">Membrane</keyword>
<feature type="transmembrane region" description="Helical" evidence="1">
    <location>
        <begin position="200"/>
        <end position="223"/>
    </location>
</feature>
<evidence type="ECO:0000313" key="4">
    <source>
        <dbReference type="Proteomes" id="UP000829685"/>
    </source>
</evidence>
<keyword evidence="4" id="KW-1185">Reference proteome</keyword>
<sequence>MEGYAKVAHLMSKYDEFAVLRRFKRLNIQNLLYSQAEIIHLEDSLSRLVKRDAADTEREFYTKDWWTLAHGEGQNGKEQWIMVRKLKKKLNRYNARLLKQVEICNLERPSSVDLRTLRNWLERPSMGAFPIRGLDLNAWDDEDDLLAIKPRLSPDPLSRWVNDVVFPLIHRFCGEKIKDPEAAELGDGIYNYRESLLAGLVKVVTTVVASLLPLLSIVVLFMIESDEMKLGVIVAFSALFSLALASMTNARRIEIFAATSAFAAVNVVFLTNATSTISET</sequence>
<dbReference type="EMBL" id="JAFIMR010000003">
    <property type="protein sequence ID" value="KAI1880045.1"/>
    <property type="molecule type" value="Genomic_DNA"/>
</dbReference>
<reference evidence="3" key="1">
    <citation type="submission" date="2021-03" db="EMBL/GenBank/DDBJ databases">
        <title>Revisited historic fungal species revealed as producer of novel bioactive compounds through whole genome sequencing and comparative genomics.</title>
        <authorList>
            <person name="Vignolle G.A."/>
            <person name="Hochenegger N."/>
            <person name="Mach R.L."/>
            <person name="Mach-Aigner A.R."/>
            <person name="Javad Rahimi M."/>
            <person name="Salim K.A."/>
            <person name="Chan C.M."/>
            <person name="Lim L.B.L."/>
            <person name="Cai F."/>
            <person name="Druzhinina I.S."/>
            <person name="U'Ren J.M."/>
            <person name="Derntl C."/>
        </authorList>
    </citation>
    <scope>NUCLEOTIDE SEQUENCE</scope>
    <source>
        <strain evidence="3">TUCIM 5799</strain>
    </source>
</reference>
<dbReference type="AlphaFoldDB" id="A0A9P9WVJ9"/>